<dbReference type="GeneID" id="66066662"/>
<dbReference type="OrthoDB" id="3934656at2759"/>
<comment type="cofactor">
    <cofactor evidence="4">
        <name>heme</name>
        <dbReference type="ChEBI" id="CHEBI:30413"/>
    </cofactor>
</comment>
<organism evidence="7 8">
    <name type="scientific">Ustilaginoidea virens</name>
    <name type="common">Rice false smut fungus</name>
    <name type="synonym">Villosiclava virens</name>
    <dbReference type="NCBI Taxonomy" id="1159556"/>
    <lineage>
        <taxon>Eukaryota</taxon>
        <taxon>Fungi</taxon>
        <taxon>Dikarya</taxon>
        <taxon>Ascomycota</taxon>
        <taxon>Pezizomycotina</taxon>
        <taxon>Sordariomycetes</taxon>
        <taxon>Hypocreomycetidae</taxon>
        <taxon>Hypocreales</taxon>
        <taxon>Clavicipitaceae</taxon>
        <taxon>Ustilaginoidea</taxon>
    </lineage>
</organism>
<keyword evidence="1 4" id="KW-0349">Heme</keyword>
<sequence length="492" mass="54669">MLLSFLQLHALLALPAVLAWLAARTYRQYRRLSHVPGPRIAGFSRWWFARSTLSGRIHLDLYDVCKRYGSLARVSPNDLVTSDPGLAKRMLAVRSPYTRSDWYNGLRFEPRVNSIVSVRDDSLHGVMRAQMASGYSGKQVDNLEQKIDDAVVGLVALVEAYIARDEPLDMARKVLYFTLDVISDLAFGEPLGHLSSDSDVHRYVHDMETHLPVLIISTVASWVIPLLGLAIFRPVMPSEHDVLGVGRIMGIAKRVAAERYGPGKKVQRDMVGSFVAHGLTQAQTSSEIATQITAGSDTTATGIRATLLHITTSPRVHARIQDEIARTRLSRPVATDAEIRAMPYLQAAIKEGLRVFPPVSGFMSKEVPPAGDSWNGVALPPGTRVGLCTWGILRRREVWGDDADEFRPERWLDAGRDQRRQMEGVLDLVFGAGKWACLGRNVALMAMNKALVELLRRFDLAVVNPTQPWTSVNCGIFIQSGFWVRATRRAMP</sequence>
<dbReference type="AlphaFoldDB" id="A0A8E5HUA3"/>
<dbReference type="Gene3D" id="1.10.630.10">
    <property type="entry name" value="Cytochrome P450"/>
    <property type="match status" value="1"/>
</dbReference>
<dbReference type="EMBL" id="CP072756">
    <property type="protein sequence ID" value="QUC21642.1"/>
    <property type="molecule type" value="Genomic_DNA"/>
</dbReference>
<evidence type="ECO:0000256" key="1">
    <source>
        <dbReference type="ARBA" id="ARBA00022617"/>
    </source>
</evidence>
<gene>
    <name evidence="7" type="ORF">UV8b_05885</name>
</gene>
<evidence type="ECO:0000256" key="2">
    <source>
        <dbReference type="ARBA" id="ARBA00022723"/>
    </source>
</evidence>
<keyword evidence="3 4" id="KW-0408">Iron</keyword>
<name>A0A8E5HUA3_USTVR</name>
<dbReference type="InterPro" id="IPR001128">
    <property type="entry name" value="Cyt_P450"/>
</dbReference>
<dbReference type="PANTHER" id="PTHR24305">
    <property type="entry name" value="CYTOCHROME P450"/>
    <property type="match status" value="1"/>
</dbReference>
<dbReference type="PANTHER" id="PTHR24305:SF168">
    <property type="entry name" value="P450, PUTATIVE (EUROFUNG)-RELATED"/>
    <property type="match status" value="1"/>
</dbReference>
<dbReference type="GO" id="GO:0016705">
    <property type="term" value="F:oxidoreductase activity, acting on paired donors, with incorporation or reduction of molecular oxygen"/>
    <property type="evidence" value="ECO:0007669"/>
    <property type="project" value="InterPro"/>
</dbReference>
<dbReference type="KEGG" id="uvi:66066662"/>
<keyword evidence="8" id="KW-1185">Reference proteome</keyword>
<evidence type="ECO:0000256" key="3">
    <source>
        <dbReference type="ARBA" id="ARBA00023004"/>
    </source>
</evidence>
<feature type="signal peptide" evidence="6">
    <location>
        <begin position="1"/>
        <end position="19"/>
    </location>
</feature>
<evidence type="ECO:0000313" key="7">
    <source>
        <dbReference type="EMBL" id="QUC21642.1"/>
    </source>
</evidence>
<keyword evidence="2 4" id="KW-0479">Metal-binding</keyword>
<dbReference type="PRINTS" id="PR00463">
    <property type="entry name" value="EP450I"/>
</dbReference>
<reference evidence="7" key="1">
    <citation type="submission" date="2020-03" db="EMBL/GenBank/DDBJ databases">
        <title>A mixture of massive structural variations and highly conserved coding sequences in Ustilaginoidea virens genome.</title>
        <authorList>
            <person name="Zhang K."/>
            <person name="Zhao Z."/>
            <person name="Zhang Z."/>
            <person name="Li Y."/>
            <person name="Hsiang T."/>
            <person name="Sun W."/>
        </authorList>
    </citation>
    <scope>NUCLEOTIDE SEQUENCE</scope>
    <source>
        <strain evidence="7">UV-8b</strain>
    </source>
</reference>
<feature type="transmembrane region" description="Helical" evidence="5">
    <location>
        <begin position="211"/>
        <end position="232"/>
    </location>
</feature>
<keyword evidence="5" id="KW-0472">Membrane</keyword>
<dbReference type="Proteomes" id="UP000027002">
    <property type="component" value="Chromosome 4"/>
</dbReference>
<evidence type="ECO:0000256" key="5">
    <source>
        <dbReference type="SAM" id="Phobius"/>
    </source>
</evidence>
<dbReference type="InterPro" id="IPR050121">
    <property type="entry name" value="Cytochrome_P450_monoxygenase"/>
</dbReference>
<evidence type="ECO:0008006" key="9">
    <source>
        <dbReference type="Google" id="ProtNLM"/>
    </source>
</evidence>
<feature type="binding site" description="axial binding residue" evidence="4">
    <location>
        <position position="437"/>
    </location>
    <ligand>
        <name>heme</name>
        <dbReference type="ChEBI" id="CHEBI:30413"/>
    </ligand>
    <ligandPart>
        <name>Fe</name>
        <dbReference type="ChEBI" id="CHEBI:18248"/>
    </ligandPart>
</feature>
<dbReference type="InterPro" id="IPR036396">
    <property type="entry name" value="Cyt_P450_sf"/>
</dbReference>
<feature type="chain" id="PRO_5034472153" description="Pisatin demethylase" evidence="6">
    <location>
        <begin position="20"/>
        <end position="492"/>
    </location>
</feature>
<dbReference type="RefSeq" id="XP_042999315.1">
    <property type="nucleotide sequence ID" value="XM_043143382.1"/>
</dbReference>
<evidence type="ECO:0000313" key="8">
    <source>
        <dbReference type="Proteomes" id="UP000027002"/>
    </source>
</evidence>
<protein>
    <recommendedName>
        <fullName evidence="9">Pisatin demethylase</fullName>
    </recommendedName>
</protein>
<dbReference type="GO" id="GO:0020037">
    <property type="term" value="F:heme binding"/>
    <property type="evidence" value="ECO:0007669"/>
    <property type="project" value="InterPro"/>
</dbReference>
<evidence type="ECO:0000256" key="6">
    <source>
        <dbReference type="SAM" id="SignalP"/>
    </source>
</evidence>
<dbReference type="GO" id="GO:0005506">
    <property type="term" value="F:iron ion binding"/>
    <property type="evidence" value="ECO:0007669"/>
    <property type="project" value="InterPro"/>
</dbReference>
<keyword evidence="5" id="KW-0812">Transmembrane</keyword>
<dbReference type="Pfam" id="PF00067">
    <property type="entry name" value="p450"/>
    <property type="match status" value="1"/>
</dbReference>
<proteinExistence type="predicted"/>
<dbReference type="InterPro" id="IPR002401">
    <property type="entry name" value="Cyt_P450_E_grp-I"/>
</dbReference>
<dbReference type="PRINTS" id="PR00385">
    <property type="entry name" value="P450"/>
</dbReference>
<dbReference type="CDD" id="cd11060">
    <property type="entry name" value="CYP57A1-like"/>
    <property type="match status" value="1"/>
</dbReference>
<dbReference type="SUPFAM" id="SSF48264">
    <property type="entry name" value="Cytochrome P450"/>
    <property type="match status" value="1"/>
</dbReference>
<keyword evidence="5" id="KW-1133">Transmembrane helix</keyword>
<evidence type="ECO:0000256" key="4">
    <source>
        <dbReference type="PIRSR" id="PIRSR602401-1"/>
    </source>
</evidence>
<keyword evidence="6" id="KW-0732">Signal</keyword>
<accession>A0A8E5HUA3</accession>
<dbReference type="GO" id="GO:0004497">
    <property type="term" value="F:monooxygenase activity"/>
    <property type="evidence" value="ECO:0007669"/>
    <property type="project" value="InterPro"/>
</dbReference>